<organism evidence="5 6">
    <name type="scientific">Rhododendron simsii</name>
    <name type="common">Sims's rhododendron</name>
    <dbReference type="NCBI Taxonomy" id="118357"/>
    <lineage>
        <taxon>Eukaryota</taxon>
        <taxon>Viridiplantae</taxon>
        <taxon>Streptophyta</taxon>
        <taxon>Embryophyta</taxon>
        <taxon>Tracheophyta</taxon>
        <taxon>Spermatophyta</taxon>
        <taxon>Magnoliopsida</taxon>
        <taxon>eudicotyledons</taxon>
        <taxon>Gunneridae</taxon>
        <taxon>Pentapetalae</taxon>
        <taxon>asterids</taxon>
        <taxon>Ericales</taxon>
        <taxon>Ericaceae</taxon>
        <taxon>Ericoideae</taxon>
        <taxon>Rhodoreae</taxon>
        <taxon>Rhododendron</taxon>
    </lineage>
</organism>
<gene>
    <name evidence="5" type="ORF">RHSIM_Rhsim02G0098900</name>
</gene>
<evidence type="ECO:0000256" key="3">
    <source>
        <dbReference type="PROSITE-ProRule" id="PRU01191"/>
    </source>
</evidence>
<dbReference type="PROSITE" id="PS50985">
    <property type="entry name" value="GRAS"/>
    <property type="match status" value="1"/>
</dbReference>
<evidence type="ECO:0000313" key="6">
    <source>
        <dbReference type="Proteomes" id="UP000626092"/>
    </source>
</evidence>
<reference evidence="5" key="1">
    <citation type="submission" date="2019-11" db="EMBL/GenBank/DDBJ databases">
        <authorList>
            <person name="Liu Y."/>
            <person name="Hou J."/>
            <person name="Li T.-Q."/>
            <person name="Guan C.-H."/>
            <person name="Wu X."/>
            <person name="Wu H.-Z."/>
            <person name="Ling F."/>
            <person name="Zhang R."/>
            <person name="Shi X.-G."/>
            <person name="Ren J.-P."/>
            <person name="Chen E.-F."/>
            <person name="Sun J.-M."/>
        </authorList>
    </citation>
    <scope>NUCLEOTIDE SEQUENCE</scope>
    <source>
        <strain evidence="5">Adult_tree_wgs_1</strain>
        <tissue evidence="5">Leaves</tissue>
    </source>
</reference>
<keyword evidence="2" id="KW-0804">Transcription</keyword>
<evidence type="ECO:0000313" key="5">
    <source>
        <dbReference type="EMBL" id="KAF7150768.1"/>
    </source>
</evidence>
<comment type="caution">
    <text evidence="5">The sequence shown here is derived from an EMBL/GenBank/DDBJ whole genome shotgun (WGS) entry which is preliminary data.</text>
</comment>
<dbReference type="InterPro" id="IPR005202">
    <property type="entry name" value="TF_GRAS"/>
</dbReference>
<evidence type="ECO:0000256" key="1">
    <source>
        <dbReference type="ARBA" id="ARBA00023015"/>
    </source>
</evidence>
<evidence type="ECO:0000256" key="4">
    <source>
        <dbReference type="SAM" id="MobiDB-lite"/>
    </source>
</evidence>
<name>A0A834HCV3_RHOSS</name>
<feature type="region of interest" description="SAW" evidence="3">
    <location>
        <begin position="89"/>
        <end position="154"/>
    </location>
</feature>
<dbReference type="PANTHER" id="PTHR31636">
    <property type="entry name" value="OSJNBA0084A10.13 PROTEIN-RELATED"/>
    <property type="match status" value="1"/>
</dbReference>
<dbReference type="Proteomes" id="UP000626092">
    <property type="component" value="Unassembled WGS sequence"/>
</dbReference>
<comment type="similarity">
    <text evidence="3">Belongs to the GRAS family.</text>
</comment>
<comment type="caution">
    <text evidence="3">Lacks conserved residue(s) required for the propagation of feature annotation.</text>
</comment>
<proteinExistence type="inferred from homology"/>
<sequence length="154" mass="18122">MYLLDDTFMEHSPRDAVLSLFRRINPDMFIHSIVNVAYNSQFLVSRLREALFHYSALFDMFEANVPRENEERMLFEREILRNEILGIIACEGLERVRRPETYKQWQIRTQRARFRQLLLSQGIMKTVQTVANSDSAGQVQATSPEPRNHEDSES</sequence>
<dbReference type="OrthoDB" id="47276at2759"/>
<protein>
    <submittedName>
        <fullName evidence="5">Uncharacterized protein</fullName>
    </submittedName>
</protein>
<keyword evidence="6" id="KW-1185">Reference proteome</keyword>
<keyword evidence="1" id="KW-0805">Transcription regulation</keyword>
<dbReference type="Pfam" id="PF03514">
    <property type="entry name" value="GRAS"/>
    <property type="match status" value="1"/>
</dbReference>
<accession>A0A834HCV3</accession>
<feature type="compositionally biased region" description="Polar residues" evidence="4">
    <location>
        <begin position="131"/>
        <end position="145"/>
    </location>
</feature>
<feature type="region of interest" description="Disordered" evidence="4">
    <location>
        <begin position="131"/>
        <end position="154"/>
    </location>
</feature>
<dbReference type="AlphaFoldDB" id="A0A834HCV3"/>
<evidence type="ECO:0000256" key="2">
    <source>
        <dbReference type="ARBA" id="ARBA00023163"/>
    </source>
</evidence>
<dbReference type="EMBL" id="WJXA01000002">
    <property type="protein sequence ID" value="KAF7150768.1"/>
    <property type="molecule type" value="Genomic_DNA"/>
</dbReference>